<gene>
    <name evidence="2" type="ORF">Dpo_2c05740</name>
</gene>
<evidence type="ECO:0000313" key="3">
    <source>
        <dbReference type="Proteomes" id="UP000014216"/>
    </source>
</evidence>
<dbReference type="EMBL" id="APJX01000002">
    <property type="protein sequence ID" value="EMS80869.1"/>
    <property type="molecule type" value="Genomic_DNA"/>
</dbReference>
<proteinExistence type="predicted"/>
<dbReference type="PANTHER" id="PTHR22572">
    <property type="entry name" value="SUGAR-1-PHOSPHATE GUANYL TRANSFERASE"/>
    <property type="match status" value="1"/>
</dbReference>
<dbReference type="RefSeq" id="WP_006965178.1">
    <property type="nucleotide sequence ID" value="NZ_APJX01000002.1"/>
</dbReference>
<dbReference type="InterPro" id="IPR005835">
    <property type="entry name" value="NTP_transferase_dom"/>
</dbReference>
<dbReference type="CDD" id="cd06915">
    <property type="entry name" value="NTP_transferase_WcbM_like"/>
    <property type="match status" value="1"/>
</dbReference>
<protein>
    <submittedName>
        <fullName evidence="2">Galactokinase and mevalonate kinase-like protein</fullName>
        <ecNumber evidence="2">2.7.1.168</ecNumber>
    </submittedName>
</protein>
<sequence length="240" mass="26696">MSNIPDMSNITAVVLAGGLGTRLQTAVYDRPKILAEISGRPYITYLFDQLIETGILDVLLCTGYMAEQVFEALGDSYRSLTIRYSRENSPLGTGGALRNALPLISSDPVIVMNGDSFINTDLGGYVKWFFQKDRNVSILLTYVANSSRYGTVILSDDGHLIRFDEKCAGINPGWINAGVYILKKKQISKIPEKTYYSLEKEFFPQLIGDKIYGFPCKGSFIDIGTSKSYKQAESFFTELL</sequence>
<evidence type="ECO:0000259" key="1">
    <source>
        <dbReference type="Pfam" id="PF00483"/>
    </source>
</evidence>
<keyword evidence="3" id="KW-1185">Reference proteome</keyword>
<name>S0G520_9BACT</name>
<keyword evidence="2" id="KW-0808">Transferase</keyword>
<dbReference type="SUPFAM" id="SSF53448">
    <property type="entry name" value="Nucleotide-diphospho-sugar transferases"/>
    <property type="match status" value="1"/>
</dbReference>
<comment type="caution">
    <text evidence="2">The sequence shown here is derived from an EMBL/GenBank/DDBJ whole genome shotgun (WGS) entry which is preliminary data.</text>
</comment>
<dbReference type="InterPro" id="IPR029044">
    <property type="entry name" value="Nucleotide-diphossugar_trans"/>
</dbReference>
<dbReference type="Proteomes" id="UP000014216">
    <property type="component" value="Unassembled WGS sequence"/>
</dbReference>
<reference evidence="2 3" key="1">
    <citation type="journal article" date="2013" name="Genome Announc.">
        <title>Draft Genome Sequence of Desulfotignum phosphitoxidans DSM 13687 Strain FiPS-3.</title>
        <authorList>
            <person name="Poehlein A."/>
            <person name="Daniel R."/>
            <person name="Simeonova D.D."/>
        </authorList>
    </citation>
    <scope>NUCLEOTIDE SEQUENCE [LARGE SCALE GENOMIC DNA]</scope>
    <source>
        <strain evidence="2 3">DSM 13687</strain>
    </source>
</reference>
<organism evidence="2 3">
    <name type="scientific">Desulfotignum phosphitoxidans DSM 13687</name>
    <dbReference type="NCBI Taxonomy" id="1286635"/>
    <lineage>
        <taxon>Bacteria</taxon>
        <taxon>Pseudomonadati</taxon>
        <taxon>Thermodesulfobacteriota</taxon>
        <taxon>Desulfobacteria</taxon>
        <taxon>Desulfobacterales</taxon>
        <taxon>Desulfobacteraceae</taxon>
        <taxon>Desulfotignum</taxon>
    </lineage>
</organism>
<dbReference type="Gene3D" id="3.90.550.10">
    <property type="entry name" value="Spore Coat Polysaccharide Biosynthesis Protein SpsA, Chain A"/>
    <property type="match status" value="1"/>
</dbReference>
<accession>S0G520</accession>
<feature type="domain" description="Nucleotidyl transferase" evidence="1">
    <location>
        <begin position="12"/>
        <end position="236"/>
    </location>
</feature>
<keyword evidence="2" id="KW-0418">Kinase</keyword>
<dbReference type="Pfam" id="PF00483">
    <property type="entry name" value="NTP_transferase"/>
    <property type="match status" value="1"/>
</dbReference>
<dbReference type="AlphaFoldDB" id="S0G520"/>
<dbReference type="EC" id="2.7.1.168" evidence="2"/>
<dbReference type="InterPro" id="IPR050486">
    <property type="entry name" value="Mannose-1P_guanyltransferase"/>
</dbReference>
<evidence type="ECO:0000313" key="2">
    <source>
        <dbReference type="EMBL" id="EMS80869.1"/>
    </source>
</evidence>
<dbReference type="GO" id="GO:0016301">
    <property type="term" value="F:kinase activity"/>
    <property type="evidence" value="ECO:0007669"/>
    <property type="project" value="UniProtKB-KW"/>
</dbReference>